<dbReference type="SUPFAM" id="SSF111369">
    <property type="entry name" value="HlyD-like secretion proteins"/>
    <property type="match status" value="1"/>
</dbReference>
<feature type="coiled-coil region" evidence="2">
    <location>
        <begin position="302"/>
        <end position="365"/>
    </location>
</feature>
<name>A0A5C6DEY5_9BACT</name>
<dbReference type="RefSeq" id="WP_146602430.1">
    <property type="nucleotide sequence ID" value="NZ_SJPY01000010.1"/>
</dbReference>
<dbReference type="GO" id="GO:0015679">
    <property type="term" value="P:plasma membrane copper ion transport"/>
    <property type="evidence" value="ECO:0007669"/>
    <property type="project" value="TreeGrafter"/>
</dbReference>
<protein>
    <submittedName>
        <fullName evidence="4">HlyD family secretion protein</fullName>
    </submittedName>
</protein>
<dbReference type="EMBL" id="SJPY01000010">
    <property type="protein sequence ID" value="TWU35242.1"/>
    <property type="molecule type" value="Genomic_DNA"/>
</dbReference>
<keyword evidence="3" id="KW-0472">Membrane</keyword>
<evidence type="ECO:0000313" key="4">
    <source>
        <dbReference type="EMBL" id="TWU35242.1"/>
    </source>
</evidence>
<keyword evidence="2" id="KW-0175">Coiled coil</keyword>
<organism evidence="4 5">
    <name type="scientific">Novipirellula aureliae</name>
    <dbReference type="NCBI Taxonomy" id="2527966"/>
    <lineage>
        <taxon>Bacteria</taxon>
        <taxon>Pseudomonadati</taxon>
        <taxon>Planctomycetota</taxon>
        <taxon>Planctomycetia</taxon>
        <taxon>Pirellulales</taxon>
        <taxon>Pirellulaceae</taxon>
        <taxon>Novipirellula</taxon>
    </lineage>
</organism>
<dbReference type="PANTHER" id="PTHR30097:SF4">
    <property type="entry name" value="SLR6042 PROTEIN"/>
    <property type="match status" value="1"/>
</dbReference>
<keyword evidence="1" id="KW-0813">Transport</keyword>
<dbReference type="Proteomes" id="UP000315471">
    <property type="component" value="Unassembled WGS sequence"/>
</dbReference>
<evidence type="ECO:0000256" key="3">
    <source>
        <dbReference type="SAM" id="Phobius"/>
    </source>
</evidence>
<keyword evidence="3" id="KW-1133">Transmembrane helix</keyword>
<evidence type="ECO:0000256" key="2">
    <source>
        <dbReference type="SAM" id="Coils"/>
    </source>
</evidence>
<comment type="caution">
    <text evidence="4">The sequence shown here is derived from an EMBL/GenBank/DDBJ whole genome shotgun (WGS) entry which is preliminary data.</text>
</comment>
<reference evidence="4 5" key="1">
    <citation type="submission" date="2019-02" db="EMBL/GenBank/DDBJ databases">
        <title>Deep-cultivation of Planctomycetes and their phenomic and genomic characterization uncovers novel biology.</title>
        <authorList>
            <person name="Wiegand S."/>
            <person name="Jogler M."/>
            <person name="Boedeker C."/>
            <person name="Pinto D."/>
            <person name="Vollmers J."/>
            <person name="Rivas-Marin E."/>
            <person name="Kohn T."/>
            <person name="Peeters S.H."/>
            <person name="Heuer A."/>
            <person name="Rast P."/>
            <person name="Oberbeckmann S."/>
            <person name="Bunk B."/>
            <person name="Jeske O."/>
            <person name="Meyerdierks A."/>
            <person name="Storesund J.E."/>
            <person name="Kallscheuer N."/>
            <person name="Luecker S."/>
            <person name="Lage O.M."/>
            <person name="Pohl T."/>
            <person name="Merkel B.J."/>
            <person name="Hornburger P."/>
            <person name="Mueller R.-W."/>
            <person name="Bruemmer F."/>
            <person name="Labrenz M."/>
            <person name="Spormann A.M."/>
            <person name="Op Den Camp H."/>
            <person name="Overmann J."/>
            <person name="Amann R."/>
            <person name="Jetten M.S.M."/>
            <person name="Mascher T."/>
            <person name="Medema M.H."/>
            <person name="Devos D.P."/>
            <person name="Kaster A.-K."/>
            <person name="Ovreas L."/>
            <person name="Rohde M."/>
            <person name="Galperin M.Y."/>
            <person name="Jogler C."/>
        </authorList>
    </citation>
    <scope>NUCLEOTIDE SEQUENCE [LARGE SCALE GENOMIC DNA]</scope>
    <source>
        <strain evidence="4 5">Q31b</strain>
    </source>
</reference>
<dbReference type="InterPro" id="IPR051909">
    <property type="entry name" value="MFP_Cation_Efflux"/>
</dbReference>
<keyword evidence="5" id="KW-1185">Reference proteome</keyword>
<dbReference type="OrthoDB" id="248877at2"/>
<evidence type="ECO:0000256" key="1">
    <source>
        <dbReference type="ARBA" id="ARBA00022448"/>
    </source>
</evidence>
<dbReference type="Gene3D" id="1.10.287.470">
    <property type="entry name" value="Helix hairpin bin"/>
    <property type="match status" value="1"/>
</dbReference>
<dbReference type="Gene3D" id="2.40.50.100">
    <property type="match status" value="1"/>
</dbReference>
<accession>A0A5C6DEY5</accession>
<evidence type="ECO:0000313" key="5">
    <source>
        <dbReference type="Proteomes" id="UP000315471"/>
    </source>
</evidence>
<dbReference type="PANTHER" id="PTHR30097">
    <property type="entry name" value="CATION EFFLUX SYSTEM PROTEIN CUSB"/>
    <property type="match status" value="1"/>
</dbReference>
<feature type="transmembrane region" description="Helical" evidence="3">
    <location>
        <begin position="228"/>
        <end position="251"/>
    </location>
</feature>
<keyword evidence="3" id="KW-0812">Transmembrane</keyword>
<sequence length="510" mass="56806">MACVRDQLVIKLNRGSSKSESFQSICQTLAEYANVDRVCLLEKNGKWFYLAATSNGKSIDRRTRLSRSMQAFVTNAVDVETLTSDTPFCYTVGSGEPIPAPISESFHRFLIESGSRQVAIIRFDPAESIEQDSNASLPHSIVILLERFDARDQAKIDQAKIDQAKIDQAKMDQAKADQAKADRVGVCSEINEIQSLVEASLVNAVNRKVAWTEPFFDRIRRASFRKRIAFAAATLVMLFALLLLVPIEFWVPAEGQLVPSIRRSIFAPADGTVLELPVGNGSSVDQGDTIAIIRSRDLDLKTQQIENEIAAVRANLDSLVRSRGSSSDRLDSSASSTEQVLKARLEGLAQQAEFLNRQQQELTVRSPIRGQIDHWNMEQNLSSRPVARGQFLADVVNEEGGWVLQIELDDRHSGYMTPMMPETPFKVNFALRSQPGKNFDAILDQIDDTVQQNESGKWVVRARADLPMDAFSHQSSVRSGATADVKILAGTRSIGFVWFRGLIEWFRTKV</sequence>
<gene>
    <name evidence="4" type="ORF">Q31b_53380</name>
</gene>
<dbReference type="GO" id="GO:0060003">
    <property type="term" value="P:copper ion export"/>
    <property type="evidence" value="ECO:0007669"/>
    <property type="project" value="TreeGrafter"/>
</dbReference>
<proteinExistence type="predicted"/>
<dbReference type="GO" id="GO:0030313">
    <property type="term" value="C:cell envelope"/>
    <property type="evidence" value="ECO:0007669"/>
    <property type="project" value="TreeGrafter"/>
</dbReference>
<dbReference type="AlphaFoldDB" id="A0A5C6DEY5"/>